<keyword evidence="1" id="KW-0732">Signal</keyword>
<protein>
    <recommendedName>
        <fullName evidence="4">PEGA domain-containing protein</fullName>
    </recommendedName>
</protein>
<evidence type="ECO:0008006" key="4">
    <source>
        <dbReference type="Google" id="ProtNLM"/>
    </source>
</evidence>
<sequence length="347" mass="38618">MKHRCIMTLLLVILGACKKSTAPAGGSDQHDKIQIAVTAPETGYIYLDGAYTGVQTPGSIAVASGKHIVGVALRNSWQYLRKESHVTGAATLNFTTADKPAPKVWKALWIGLYETKGITSSGECSTHFSQTELNMGYDFFQWSIQQHFEKYAYNTIHWDVVRKDITLPVTLTRSPNGNFTVEPSTIAAMMPEIQPGAYDCVFVFWRESEGACNFKSNYFGLAWTNPLKESIKTGFVTIKFDAAASLADRINYYKTNDPGVWLHEWLHTVGENFYQDKGLQLPRKAGDGLAVHAAEMYNYVFPWMDWYRDFMAGTVVNANGTPRYLGIGPEAMLGCSLREKAAATCQD</sequence>
<accession>A0A1T4KKS7</accession>
<feature type="signal peptide" evidence="1">
    <location>
        <begin position="1"/>
        <end position="24"/>
    </location>
</feature>
<gene>
    <name evidence="2" type="ORF">SAMN04488128_101181</name>
</gene>
<dbReference type="EMBL" id="FUWZ01000001">
    <property type="protein sequence ID" value="SJZ43001.1"/>
    <property type="molecule type" value="Genomic_DNA"/>
</dbReference>
<name>A0A1T4KKS7_9BACT</name>
<dbReference type="PROSITE" id="PS51257">
    <property type="entry name" value="PROKAR_LIPOPROTEIN"/>
    <property type="match status" value="1"/>
</dbReference>
<evidence type="ECO:0000313" key="2">
    <source>
        <dbReference type="EMBL" id="SJZ43001.1"/>
    </source>
</evidence>
<evidence type="ECO:0000256" key="1">
    <source>
        <dbReference type="SAM" id="SignalP"/>
    </source>
</evidence>
<dbReference type="Proteomes" id="UP000190367">
    <property type="component" value="Unassembled WGS sequence"/>
</dbReference>
<dbReference type="STRING" id="634771.SAMN04488128_101181"/>
<organism evidence="2 3">
    <name type="scientific">Chitinophaga eiseniae</name>
    <dbReference type="NCBI Taxonomy" id="634771"/>
    <lineage>
        <taxon>Bacteria</taxon>
        <taxon>Pseudomonadati</taxon>
        <taxon>Bacteroidota</taxon>
        <taxon>Chitinophagia</taxon>
        <taxon>Chitinophagales</taxon>
        <taxon>Chitinophagaceae</taxon>
        <taxon>Chitinophaga</taxon>
    </lineage>
</organism>
<feature type="chain" id="PRO_5012165185" description="PEGA domain-containing protein" evidence="1">
    <location>
        <begin position="25"/>
        <end position="347"/>
    </location>
</feature>
<dbReference type="AlphaFoldDB" id="A0A1T4KKS7"/>
<keyword evidence="3" id="KW-1185">Reference proteome</keyword>
<reference evidence="3" key="1">
    <citation type="submission" date="2017-02" db="EMBL/GenBank/DDBJ databases">
        <authorList>
            <person name="Varghese N."/>
            <person name="Submissions S."/>
        </authorList>
    </citation>
    <scope>NUCLEOTIDE SEQUENCE [LARGE SCALE GENOMIC DNA]</scope>
    <source>
        <strain evidence="3">DSM 22224</strain>
    </source>
</reference>
<evidence type="ECO:0000313" key="3">
    <source>
        <dbReference type="Proteomes" id="UP000190367"/>
    </source>
</evidence>
<proteinExistence type="predicted"/>